<comment type="caution">
    <text evidence="2">The sequence shown here is derived from an EMBL/GenBank/DDBJ whole genome shotgun (WGS) entry which is preliminary data.</text>
</comment>
<dbReference type="Gene3D" id="1.20.1280.140">
    <property type="match status" value="1"/>
</dbReference>
<protein>
    <recommendedName>
        <fullName evidence="4">Cell wall galactomannoprotein</fullName>
    </recommendedName>
</protein>
<evidence type="ECO:0000313" key="3">
    <source>
        <dbReference type="Proteomes" id="UP001562357"/>
    </source>
</evidence>
<organism evidence="2 3">
    <name type="scientific">Epichloe bromicola</name>
    <dbReference type="NCBI Taxonomy" id="79588"/>
    <lineage>
        <taxon>Eukaryota</taxon>
        <taxon>Fungi</taxon>
        <taxon>Dikarya</taxon>
        <taxon>Ascomycota</taxon>
        <taxon>Pezizomycotina</taxon>
        <taxon>Sordariomycetes</taxon>
        <taxon>Hypocreomycetidae</taxon>
        <taxon>Hypocreales</taxon>
        <taxon>Clavicipitaceae</taxon>
        <taxon>Epichloe</taxon>
    </lineage>
</organism>
<feature type="chain" id="PRO_5045943864" description="Cell wall galactomannoprotein" evidence="1">
    <location>
        <begin position="19"/>
        <end position="188"/>
    </location>
</feature>
<dbReference type="PANTHER" id="PTHR38123:SF6">
    <property type="entry name" value="CELL WALL SERINE-THREONINE-RICH GALACTOMANNOPROTEIN MP1 (AFU_ORTHOLOGUE AFUA_4G03240)"/>
    <property type="match status" value="1"/>
</dbReference>
<feature type="signal peptide" evidence="1">
    <location>
        <begin position="1"/>
        <end position="18"/>
    </location>
</feature>
<dbReference type="InterPro" id="IPR021054">
    <property type="entry name" value="Cell_wall_mannoprotein_1"/>
</dbReference>
<dbReference type="PANTHER" id="PTHR38123">
    <property type="entry name" value="CELL WALL SERINE-THREONINE-RICH GALACTOMANNOPROTEIN MP1 (AFU_ORTHOLOGUE AFUA_4G03240)"/>
    <property type="match status" value="1"/>
</dbReference>
<evidence type="ECO:0008006" key="4">
    <source>
        <dbReference type="Google" id="ProtNLM"/>
    </source>
</evidence>
<reference evidence="3" key="1">
    <citation type="submission" date="2024-06" db="EMBL/GenBank/DDBJ databases">
        <title>Draft Genome Sequences of Epichloe bromicola Strains Isolated from Elymus ciliaris.</title>
        <authorList>
            <consortium name="Epichloe bromicola genome sequencing consortium"/>
            <person name="Miura A."/>
            <person name="Imano S."/>
            <person name="Ashida A."/>
            <person name="Sato I."/>
            <person name="Chiba S."/>
            <person name="Tanaka A."/>
            <person name="Camagna M."/>
            <person name="Takemoto D."/>
        </authorList>
    </citation>
    <scope>NUCLEOTIDE SEQUENCE [LARGE SCALE GENOMIC DNA]</scope>
    <source>
        <strain evidence="3">DP</strain>
    </source>
</reference>
<sequence>MKFTTPLVLLAAMSGARSLVIERDASAVKKVIDDISGGVSSLGQAAQSWNGSDIQPVLAPVENLIRLIQHGQAVVDGVDSVGYGGTMSLFPAVRNLDKEINHNFDTFRGRVGHVQKAKACDTVHEKLATVSTIGIGLIDAILGKVSSLAKSLAGRHTDHIKKMLLDAQGLFAQTNCVNERDAGAIMMI</sequence>
<evidence type="ECO:0000256" key="1">
    <source>
        <dbReference type="SAM" id="SignalP"/>
    </source>
</evidence>
<accession>A0ABQ0CQL7</accession>
<proteinExistence type="predicted"/>
<evidence type="ECO:0000313" key="2">
    <source>
        <dbReference type="EMBL" id="GAB0135734.1"/>
    </source>
</evidence>
<name>A0ABQ0CQL7_9HYPO</name>
<keyword evidence="3" id="KW-1185">Reference proteome</keyword>
<keyword evidence="1" id="KW-0732">Signal</keyword>
<dbReference type="Proteomes" id="UP001562357">
    <property type="component" value="Unassembled WGS sequence"/>
</dbReference>
<gene>
    <name evidence="2" type="primary">g4061</name>
    <name evidence="2" type="ORF">EsDP_00004061</name>
</gene>
<dbReference type="EMBL" id="BAAFGZ010000146">
    <property type="protein sequence ID" value="GAB0135734.1"/>
    <property type="molecule type" value="Genomic_DNA"/>
</dbReference>
<dbReference type="Pfam" id="PF12296">
    <property type="entry name" value="HsbA"/>
    <property type="match status" value="1"/>
</dbReference>